<keyword evidence="2" id="KW-1133">Transmembrane helix</keyword>
<keyword evidence="2" id="KW-0472">Membrane</keyword>
<feature type="compositionally biased region" description="Polar residues" evidence="1">
    <location>
        <begin position="484"/>
        <end position="513"/>
    </location>
</feature>
<evidence type="ECO:0000259" key="3">
    <source>
        <dbReference type="Pfam" id="PF26635"/>
    </source>
</evidence>
<evidence type="ECO:0000313" key="5">
    <source>
        <dbReference type="Proteomes" id="UP000823123"/>
    </source>
</evidence>
<dbReference type="InterPro" id="IPR058066">
    <property type="entry name" value="pXO2-14_N"/>
</dbReference>
<evidence type="ECO:0000256" key="2">
    <source>
        <dbReference type="SAM" id="Phobius"/>
    </source>
</evidence>
<evidence type="ECO:0000256" key="1">
    <source>
        <dbReference type="SAM" id="MobiDB-lite"/>
    </source>
</evidence>
<feature type="transmembrane region" description="Helical" evidence="2">
    <location>
        <begin position="342"/>
        <end position="360"/>
    </location>
</feature>
<feature type="transmembrane region" description="Helical" evidence="2">
    <location>
        <begin position="171"/>
        <end position="193"/>
    </location>
</feature>
<feature type="region of interest" description="Disordered" evidence="1">
    <location>
        <begin position="484"/>
        <end position="624"/>
    </location>
</feature>
<feature type="compositionally biased region" description="Low complexity" evidence="1">
    <location>
        <begin position="590"/>
        <end position="600"/>
    </location>
</feature>
<feature type="domain" description="DUF8208" evidence="3">
    <location>
        <begin position="91"/>
        <end position="433"/>
    </location>
</feature>
<keyword evidence="5" id="KW-1185">Reference proteome</keyword>
<feature type="transmembrane region" description="Helical" evidence="2">
    <location>
        <begin position="380"/>
        <end position="400"/>
    </location>
</feature>
<organism evidence="4 5">
    <name type="scientific">Parvimonas parva</name>
    <dbReference type="NCBI Taxonomy" id="2769485"/>
    <lineage>
        <taxon>Bacteria</taxon>
        <taxon>Bacillati</taxon>
        <taxon>Bacillota</taxon>
        <taxon>Tissierellia</taxon>
        <taxon>Tissierellales</taxon>
        <taxon>Peptoniphilaceae</taxon>
        <taxon>Parvimonas</taxon>
    </lineage>
</organism>
<sequence>MKSKFLKFLKFLKVLKTLKALRLFRLKNLKSKILLKTTFILSFILYTVIPTIISFADDIEAIKPEVNYQIKEATPEMTKLLIKFSDYLNFNGVIEDVIQYFKYIILRGLYRLADIGYKAYKSIFELNTYFDSQKVNFIYKTVLPITVGILFLSFVYIGYRMLLQKKDDRVGFVSNIILAGCLILIFPTSLITMNSLAKLSFDMINSFSTNGMTKQEIHKLNEKIRTEDGKEYATEVSPVDNIYKTLFIDMQRVNNEKFEKEIDLENPNGLTVSELNRINPTRIISNKNDILNYKLNGNKAEEVGWTLLGNPGYYSWTFLFWQGTAYLLLIAYVYILSGIKQAGAIFNLAALKILSPLFFASDIVTGERIKAVIKEVLNSYTMIIGMHFLITLYSFFMIWVANLKIPFYVKLIFLVGGAIATVGAGIYERVLGVSGAGSRFSPLQTMYQMKMLTGGIFRKLAHNSVSRGFKNGVGKVAKNTFSKNSPYFDKGNSNNTSKISSQGNNRESGSSRAGDNLKRIKQTGVNISSKNSQNLKNNNNSNNSSNSSNSSRNGGYNNSNSNNNRGGGFRNNESLGSSNSSYRQSFNKKTTNTTRSTRTTSNRETRSSMFTRNNSSQRKDNLRR</sequence>
<dbReference type="Proteomes" id="UP000823123">
    <property type="component" value="Unassembled WGS sequence"/>
</dbReference>
<proteinExistence type="predicted"/>
<feature type="compositionally biased region" description="Polar residues" evidence="1">
    <location>
        <begin position="575"/>
        <end position="589"/>
    </location>
</feature>
<feature type="transmembrane region" description="Helical" evidence="2">
    <location>
        <begin position="313"/>
        <end position="335"/>
    </location>
</feature>
<dbReference type="NCBIfam" id="NF045890">
    <property type="entry name" value="conj_pls20_p028"/>
    <property type="match status" value="1"/>
</dbReference>
<reference evidence="4 5" key="1">
    <citation type="submission" date="2020-09" db="EMBL/GenBank/DDBJ databases">
        <title>Parvimonas S3374 sp. nov.</title>
        <authorList>
            <person name="Buhl M."/>
        </authorList>
    </citation>
    <scope>NUCLEOTIDE SEQUENCE [LARGE SCALE GENOMIC DNA]</scope>
    <source>
        <strain evidence="4 5">S3374</strain>
    </source>
</reference>
<dbReference type="InterPro" id="IPR058521">
    <property type="entry name" value="DUF8208"/>
</dbReference>
<dbReference type="EMBL" id="JACVDA010000011">
    <property type="protein sequence ID" value="MBK1468648.1"/>
    <property type="molecule type" value="Genomic_DNA"/>
</dbReference>
<protein>
    <recommendedName>
        <fullName evidence="3">DUF8208 domain-containing protein</fullName>
    </recommendedName>
</protein>
<comment type="caution">
    <text evidence="4">The sequence shown here is derived from an EMBL/GenBank/DDBJ whole genome shotgun (WGS) entry which is preliminary data.</text>
</comment>
<feature type="transmembrane region" description="Helical" evidence="2">
    <location>
        <begin position="407"/>
        <end position="427"/>
    </location>
</feature>
<keyword evidence="2" id="KW-0812">Transmembrane</keyword>
<name>A0ABS1C9N7_9FIRM</name>
<feature type="transmembrane region" description="Helical" evidence="2">
    <location>
        <begin position="137"/>
        <end position="159"/>
    </location>
</feature>
<gene>
    <name evidence="4" type="ORF">IBJ83_04875</name>
</gene>
<accession>A0ABS1C9N7</accession>
<evidence type="ECO:0000313" key="4">
    <source>
        <dbReference type="EMBL" id="MBK1468648.1"/>
    </source>
</evidence>
<feature type="transmembrane region" description="Helical" evidence="2">
    <location>
        <begin position="33"/>
        <end position="56"/>
    </location>
</feature>
<feature type="compositionally biased region" description="Low complexity" evidence="1">
    <location>
        <begin position="526"/>
        <end position="574"/>
    </location>
</feature>
<dbReference type="Pfam" id="PF26635">
    <property type="entry name" value="DUF8208"/>
    <property type="match status" value="1"/>
</dbReference>
<dbReference type="RefSeq" id="WP_201275602.1">
    <property type="nucleotide sequence ID" value="NZ_JACVDA010000011.1"/>
</dbReference>